<dbReference type="Pfam" id="PF12295">
    <property type="entry name" value="Symplekin_C"/>
    <property type="match status" value="1"/>
</dbReference>
<evidence type="ECO:0000256" key="3">
    <source>
        <dbReference type="ARBA" id="ARBA00023242"/>
    </source>
</evidence>
<feature type="region of interest" description="Disordered" evidence="4">
    <location>
        <begin position="487"/>
        <end position="515"/>
    </location>
</feature>
<name>A0AAJ7SGV9_9ACAR</name>
<evidence type="ECO:0000259" key="6">
    <source>
        <dbReference type="Pfam" id="PF12295"/>
    </source>
</evidence>
<feature type="region of interest" description="Disordered" evidence="4">
    <location>
        <begin position="360"/>
        <end position="387"/>
    </location>
</feature>
<dbReference type="SUPFAM" id="SSF48371">
    <property type="entry name" value="ARM repeat"/>
    <property type="match status" value="1"/>
</dbReference>
<dbReference type="GeneID" id="100899673"/>
<comment type="subcellular location">
    <subcellularLocation>
        <location evidence="1">Nucleus</location>
    </subcellularLocation>
</comment>
<sequence>MPNVVPTAAQFFAEESDVGPEDISQRVVALLDEAAVATREQHKILNLRTVQELITNRDAALLDNFLDEVLAFQNDRSPDVKKFLIGFMEIACKRDPAILPKVVANIRIMLDEENPNVQKRAIQAATQLYRVCFKWLCASKGTSDIDDLKKSTWKYFQDIKESIVGLLDSYNDGIRTLVVKFMEMVVLTQTFPDAHSPTRGEDEVSLDDASTHVAQFIKPSQLEEQAKKTLERLLAFHGTQHISSVNLMACSQSLVIIAKSRAEFMSRVINALEALHANLPPTLSKSQVSSVRKHLKLQLFLLCKHPVALGFAPQLTTLLSDLGATPHEMAKQLPPKFIEESSRKRSIPVDAPVARKIPRSSPSVVSAVADEEEDDETSKVPKMAQDPTQSAIDITASDIAPRLTTLNVTDVVLVTMLRLPETMPANFQATYTPISVAGTEQQIAHLSRLMATQMTAQNMGKGVEEMMKKAQLEMSRAEAEPMQIETIGRAKAASSSTSASHSSSSQKSKSDESSPILLPAGAEALKMRARTLNLSEVTKSMNRKEGEQFMSSAVRRLLRTGSIGHSKAKLKTIARLAMQIRGQISEVIREFIFQNVRANSDLVMVWLFEEYNADLSSEGIDSSLRNYGQCLQDILMDLLIKVETRDRDVIFQKIFMEAPVVTENAIDILQQYCQNEVSVNHGLNILRSLIEYRPIKQKHYLELLLQLTVNHMEEVRQQAVKQCLILAEKSAEMKEAVERYAVDHLRSLLQPSPPASLYPNQQDGDNVWLEDDIKLCMTLYLALLPANHSLVHELAKVYVDAPPDTKRTILWTLEQPVKGMGMESPELLRLLENCPPGAETLITRIIHLLTEQNTPSPELVARVRDLYHKRVADVRFLIPVLTGLTKKEVIAALPKLIKLNSNVVKEVFNRLLGCGENGPLSPADLLVALHNIDPTKCDVKTVIKTTSICFAEKSVYTQDVLALVLQQLMEQTPLPTLLMRTVIQSLALYPRLLGFVMNILQRLITKQVWKQKKVWEGFIKCCERAQPQSLNVIIQLPPEPLRELFEAAPSLKDPLVQHVTSLTQHQKSHVPSKVLEILFPEDVASKSKTPEKTETDEHHISG</sequence>
<dbReference type="GO" id="GO:0005847">
    <property type="term" value="C:mRNA cleavage and polyadenylation specificity factor complex"/>
    <property type="evidence" value="ECO:0007669"/>
    <property type="project" value="TreeGrafter"/>
</dbReference>
<evidence type="ECO:0000256" key="1">
    <source>
        <dbReference type="ARBA" id="ARBA00004123"/>
    </source>
</evidence>
<accession>A0AAJ7SGV9</accession>
<dbReference type="InterPro" id="IPR016024">
    <property type="entry name" value="ARM-type_fold"/>
</dbReference>
<dbReference type="InterPro" id="IPR022075">
    <property type="entry name" value="Symplekin_C"/>
</dbReference>
<organism evidence="7 8">
    <name type="scientific">Galendromus occidentalis</name>
    <name type="common">western predatory mite</name>
    <dbReference type="NCBI Taxonomy" id="34638"/>
    <lineage>
        <taxon>Eukaryota</taxon>
        <taxon>Metazoa</taxon>
        <taxon>Ecdysozoa</taxon>
        <taxon>Arthropoda</taxon>
        <taxon>Chelicerata</taxon>
        <taxon>Arachnida</taxon>
        <taxon>Acari</taxon>
        <taxon>Parasitiformes</taxon>
        <taxon>Mesostigmata</taxon>
        <taxon>Gamasina</taxon>
        <taxon>Phytoseioidea</taxon>
        <taxon>Phytoseiidae</taxon>
        <taxon>Typhlodrominae</taxon>
        <taxon>Galendromus</taxon>
    </lineage>
</organism>
<keyword evidence="7" id="KW-1185">Reference proteome</keyword>
<proteinExistence type="predicted"/>
<dbReference type="AlphaFoldDB" id="A0AAJ7SGV9"/>
<dbReference type="Proteomes" id="UP000694867">
    <property type="component" value="Unplaced"/>
</dbReference>
<dbReference type="InterPro" id="IPR011989">
    <property type="entry name" value="ARM-like"/>
</dbReference>
<dbReference type="InterPro" id="IPR032460">
    <property type="entry name" value="Symplekin/Pta1_N"/>
</dbReference>
<evidence type="ECO:0000313" key="7">
    <source>
        <dbReference type="Proteomes" id="UP000694867"/>
    </source>
</evidence>
<keyword evidence="3" id="KW-0539">Nucleus</keyword>
<reference evidence="8" key="1">
    <citation type="submission" date="2025-08" db="UniProtKB">
        <authorList>
            <consortium name="RefSeq"/>
        </authorList>
    </citation>
    <scope>IDENTIFICATION</scope>
</reference>
<dbReference type="RefSeq" id="XP_028968419.1">
    <property type="nucleotide sequence ID" value="XM_029112586.1"/>
</dbReference>
<feature type="compositionally biased region" description="Low complexity" evidence="4">
    <location>
        <begin position="490"/>
        <end position="507"/>
    </location>
</feature>
<dbReference type="CTD" id="40709"/>
<evidence type="ECO:0000256" key="2">
    <source>
        <dbReference type="ARBA" id="ARBA00022664"/>
    </source>
</evidence>
<protein>
    <submittedName>
        <fullName evidence="8">Symplekin</fullName>
    </submittedName>
</protein>
<dbReference type="PANTHER" id="PTHR15245:SF20">
    <property type="entry name" value="SYMPLEKIN"/>
    <property type="match status" value="1"/>
</dbReference>
<dbReference type="Pfam" id="PF11935">
    <property type="entry name" value="SYMPK_PTA1_N"/>
    <property type="match status" value="1"/>
</dbReference>
<feature type="domain" description="Symplekin C-terminal" evidence="6">
    <location>
        <begin position="873"/>
        <end position="1046"/>
    </location>
</feature>
<keyword evidence="2" id="KW-0507">mRNA processing</keyword>
<dbReference type="InterPro" id="IPR021850">
    <property type="entry name" value="Symplekin/Pta1"/>
</dbReference>
<evidence type="ECO:0000313" key="8">
    <source>
        <dbReference type="RefSeq" id="XP_028968419.1"/>
    </source>
</evidence>
<dbReference type="KEGG" id="goe:100899673"/>
<dbReference type="PANTHER" id="PTHR15245">
    <property type="entry name" value="SYMPLEKIN-RELATED"/>
    <property type="match status" value="1"/>
</dbReference>
<evidence type="ECO:0000259" key="5">
    <source>
        <dbReference type="Pfam" id="PF11935"/>
    </source>
</evidence>
<feature type="domain" description="Symplekin/Pta1 N-terminal" evidence="5">
    <location>
        <begin position="115"/>
        <end position="343"/>
    </location>
</feature>
<dbReference type="Gene3D" id="1.25.10.10">
    <property type="entry name" value="Leucine-rich Repeat Variant"/>
    <property type="match status" value="1"/>
</dbReference>
<dbReference type="GO" id="GO:0006397">
    <property type="term" value="P:mRNA processing"/>
    <property type="evidence" value="ECO:0007669"/>
    <property type="project" value="UniProtKB-KW"/>
</dbReference>
<evidence type="ECO:0000256" key="4">
    <source>
        <dbReference type="SAM" id="MobiDB-lite"/>
    </source>
</evidence>
<gene>
    <name evidence="8" type="primary">LOC100899673</name>
</gene>